<keyword evidence="4" id="KW-1185">Reference proteome</keyword>
<dbReference type="PROSITE" id="PS50937">
    <property type="entry name" value="HTH_MERR_2"/>
    <property type="match status" value="1"/>
</dbReference>
<evidence type="ECO:0000313" key="3">
    <source>
        <dbReference type="EMBL" id="UPT20782.1"/>
    </source>
</evidence>
<sequence length="269" mass="28000">MLSIGEFASLTGLTVKALHHYDESGLLEPARTDPASRYRFYAPGQVRAGTVVRLLRDAGVPLAEVAEALRGDPAEVLDRHRRAVLAAREREDRSHAAAAGALADLVGPVEVVRRDAPPQPYVGRVLAVGDGTDADEANAAANDALARLHRALAAEGAGPVGPFWTALRAQGVPPAVEVLACWPTAVPLPADWGGAEVEVGVPPARTELAARWRPGGRPAAEGAPHPAVVALFDALHEHGCDARVDSVRQSVLPDGDGEDGTVEVAVTVA</sequence>
<dbReference type="SUPFAM" id="SSF46955">
    <property type="entry name" value="Putative DNA-binding domain"/>
    <property type="match status" value="1"/>
</dbReference>
<dbReference type="RefSeq" id="WP_248593068.1">
    <property type="nucleotide sequence ID" value="NZ_BAABEB010000027.1"/>
</dbReference>
<dbReference type="SMART" id="SM00422">
    <property type="entry name" value="HTH_MERR"/>
    <property type="match status" value="1"/>
</dbReference>
<reference evidence="3 4" key="1">
    <citation type="submission" date="2020-04" db="EMBL/GenBank/DDBJ databases">
        <title>Thermobifida alba genome sequencing and assembly.</title>
        <authorList>
            <person name="Luzics S."/>
            <person name="Horvath B."/>
            <person name="Nagy I."/>
            <person name="Toth A."/>
            <person name="Nagy I."/>
            <person name="Kukolya J."/>
        </authorList>
    </citation>
    <scope>NUCLEOTIDE SEQUENCE [LARGE SCALE GENOMIC DNA]</scope>
    <source>
        <strain evidence="3 4">DSM 43795</strain>
    </source>
</reference>
<proteinExistence type="predicted"/>
<gene>
    <name evidence="3" type="ORF">FOF52_07260</name>
</gene>
<dbReference type="InterPro" id="IPR009061">
    <property type="entry name" value="DNA-bd_dom_put_sf"/>
</dbReference>
<dbReference type="InterPro" id="IPR047057">
    <property type="entry name" value="MerR_fam"/>
</dbReference>
<evidence type="ECO:0000256" key="1">
    <source>
        <dbReference type="ARBA" id="ARBA00023125"/>
    </source>
</evidence>
<dbReference type="PANTHER" id="PTHR30204">
    <property type="entry name" value="REDOX-CYCLING DRUG-SENSING TRANSCRIPTIONAL ACTIVATOR SOXR"/>
    <property type="match status" value="1"/>
</dbReference>
<feature type="domain" description="HTH merR-type" evidence="2">
    <location>
        <begin position="1"/>
        <end position="71"/>
    </location>
</feature>
<dbReference type="Pfam" id="PF13411">
    <property type="entry name" value="MerR_1"/>
    <property type="match status" value="1"/>
</dbReference>
<dbReference type="EMBL" id="CP051627">
    <property type="protein sequence ID" value="UPT20782.1"/>
    <property type="molecule type" value="Genomic_DNA"/>
</dbReference>
<evidence type="ECO:0000313" key="4">
    <source>
        <dbReference type="Proteomes" id="UP000832041"/>
    </source>
</evidence>
<dbReference type="Proteomes" id="UP000832041">
    <property type="component" value="Chromosome"/>
</dbReference>
<dbReference type="PROSITE" id="PS00552">
    <property type="entry name" value="HTH_MERR_1"/>
    <property type="match status" value="1"/>
</dbReference>
<dbReference type="InterPro" id="IPR000551">
    <property type="entry name" value="MerR-type_HTH_dom"/>
</dbReference>
<evidence type="ECO:0000259" key="2">
    <source>
        <dbReference type="PROSITE" id="PS50937"/>
    </source>
</evidence>
<dbReference type="PANTHER" id="PTHR30204:SF97">
    <property type="entry name" value="MERR FAMILY REGULATORY PROTEIN"/>
    <property type="match status" value="1"/>
</dbReference>
<keyword evidence="1" id="KW-0238">DNA-binding</keyword>
<dbReference type="Gene3D" id="3.20.80.10">
    <property type="entry name" value="Regulatory factor, effector binding domain"/>
    <property type="match status" value="1"/>
</dbReference>
<dbReference type="Gene3D" id="1.10.1660.10">
    <property type="match status" value="1"/>
</dbReference>
<protein>
    <submittedName>
        <fullName evidence="3">MerR family transcriptional regulator</fullName>
    </submittedName>
</protein>
<dbReference type="InterPro" id="IPR011256">
    <property type="entry name" value="Reg_factor_effector_dom_sf"/>
</dbReference>
<name>A0ABY4KZC3_THEAE</name>
<organism evidence="3 4">
    <name type="scientific">Thermobifida alba</name>
    <name type="common">Thermomonospora alba</name>
    <dbReference type="NCBI Taxonomy" id="53522"/>
    <lineage>
        <taxon>Bacteria</taxon>
        <taxon>Bacillati</taxon>
        <taxon>Actinomycetota</taxon>
        <taxon>Actinomycetes</taxon>
        <taxon>Streptosporangiales</taxon>
        <taxon>Nocardiopsidaceae</taxon>
        <taxon>Thermobifida</taxon>
    </lineage>
</organism>
<accession>A0ABY4KZC3</accession>